<organism evidence="2 3">
    <name type="scientific">Takifugu flavidus</name>
    <name type="common">sansaifugu</name>
    <dbReference type="NCBI Taxonomy" id="433684"/>
    <lineage>
        <taxon>Eukaryota</taxon>
        <taxon>Metazoa</taxon>
        <taxon>Chordata</taxon>
        <taxon>Craniata</taxon>
        <taxon>Vertebrata</taxon>
        <taxon>Euteleostomi</taxon>
        <taxon>Actinopterygii</taxon>
        <taxon>Neopterygii</taxon>
        <taxon>Teleostei</taxon>
        <taxon>Neoteleostei</taxon>
        <taxon>Acanthomorphata</taxon>
        <taxon>Eupercaria</taxon>
        <taxon>Tetraodontiformes</taxon>
        <taxon>Tetradontoidea</taxon>
        <taxon>Tetraodontidae</taxon>
        <taxon>Takifugu</taxon>
    </lineage>
</organism>
<evidence type="ECO:0000313" key="2">
    <source>
        <dbReference type="EMBL" id="TWW72748.1"/>
    </source>
</evidence>
<dbReference type="EMBL" id="RHFK02000007">
    <property type="protein sequence ID" value="TWW72748.1"/>
    <property type="molecule type" value="Genomic_DNA"/>
</dbReference>
<feature type="region of interest" description="Disordered" evidence="1">
    <location>
        <begin position="1"/>
        <end position="83"/>
    </location>
</feature>
<keyword evidence="3" id="KW-1185">Reference proteome</keyword>
<dbReference type="Proteomes" id="UP000324091">
    <property type="component" value="Chromosome 15"/>
</dbReference>
<evidence type="ECO:0000313" key="3">
    <source>
        <dbReference type="Proteomes" id="UP000324091"/>
    </source>
</evidence>
<sequence length="83" mass="8647">AVETLPSSSDKRAGRRGKKGVLDARRGNSLPRTVASRDSEVGNMTQRGKWIAGNGSCPRRGGSGAPGARLEEKARSSTGKAQP</sequence>
<dbReference type="AlphaFoldDB" id="A0A5C6P0W1"/>
<gene>
    <name evidence="2" type="ORF">D4764_15G0001420</name>
</gene>
<name>A0A5C6P0W1_9TELE</name>
<comment type="caution">
    <text evidence="2">The sequence shown here is derived from an EMBL/GenBank/DDBJ whole genome shotgun (WGS) entry which is preliminary data.</text>
</comment>
<accession>A0A5C6P0W1</accession>
<reference evidence="2 3" key="1">
    <citation type="submission" date="2019-04" db="EMBL/GenBank/DDBJ databases">
        <title>Chromosome genome assembly for Takifugu flavidus.</title>
        <authorList>
            <person name="Xiao S."/>
        </authorList>
    </citation>
    <scope>NUCLEOTIDE SEQUENCE [LARGE SCALE GENOMIC DNA]</scope>
    <source>
        <strain evidence="2">HTHZ2018</strain>
        <tissue evidence="2">Muscle</tissue>
    </source>
</reference>
<evidence type="ECO:0000256" key="1">
    <source>
        <dbReference type="SAM" id="MobiDB-lite"/>
    </source>
</evidence>
<feature type="non-terminal residue" evidence="2">
    <location>
        <position position="1"/>
    </location>
</feature>
<protein>
    <submittedName>
        <fullName evidence="2">Uncharacterized protein</fullName>
    </submittedName>
</protein>
<proteinExistence type="predicted"/>